<dbReference type="InterPro" id="IPR022409">
    <property type="entry name" value="PKD/Chitinase_dom"/>
</dbReference>
<evidence type="ECO:0000313" key="4">
    <source>
        <dbReference type="Proteomes" id="UP000610931"/>
    </source>
</evidence>
<dbReference type="AlphaFoldDB" id="A0A8J7LYI8"/>
<dbReference type="InterPro" id="IPR000601">
    <property type="entry name" value="PKD_dom"/>
</dbReference>
<evidence type="ECO:0000259" key="2">
    <source>
        <dbReference type="PROSITE" id="PS50093"/>
    </source>
</evidence>
<dbReference type="SUPFAM" id="SSF49299">
    <property type="entry name" value="PKD domain"/>
    <property type="match status" value="1"/>
</dbReference>
<feature type="domain" description="PKD" evidence="2">
    <location>
        <begin position="62"/>
        <end position="122"/>
    </location>
</feature>
<dbReference type="PROSITE" id="PS50093">
    <property type="entry name" value="PKD"/>
    <property type="match status" value="1"/>
</dbReference>
<protein>
    <submittedName>
        <fullName evidence="3">PKD domain-containing protein</fullName>
    </submittedName>
</protein>
<evidence type="ECO:0000313" key="3">
    <source>
        <dbReference type="EMBL" id="MBJ6368441.1"/>
    </source>
</evidence>
<organism evidence="3 4">
    <name type="scientific">Snuella sedimenti</name>
    <dbReference type="NCBI Taxonomy" id="2798802"/>
    <lineage>
        <taxon>Bacteria</taxon>
        <taxon>Pseudomonadati</taxon>
        <taxon>Bacteroidota</taxon>
        <taxon>Flavobacteriia</taxon>
        <taxon>Flavobacteriales</taxon>
        <taxon>Flavobacteriaceae</taxon>
        <taxon>Snuella</taxon>
    </lineage>
</organism>
<proteinExistence type="predicted"/>
<keyword evidence="1" id="KW-0732">Signal</keyword>
<name>A0A8J7LYI8_9FLAO</name>
<gene>
    <name evidence="3" type="ORF">JF259_10115</name>
</gene>
<dbReference type="InterPro" id="IPR035986">
    <property type="entry name" value="PKD_dom_sf"/>
</dbReference>
<keyword evidence="4" id="KW-1185">Reference proteome</keyword>
<dbReference type="EMBL" id="JAELVQ010000011">
    <property type="protein sequence ID" value="MBJ6368441.1"/>
    <property type="molecule type" value="Genomic_DNA"/>
</dbReference>
<dbReference type="RefSeq" id="WP_199115202.1">
    <property type="nucleotide sequence ID" value="NZ_JAELVQ010000011.1"/>
</dbReference>
<dbReference type="Proteomes" id="UP000610931">
    <property type="component" value="Unassembled WGS sequence"/>
</dbReference>
<reference evidence="3" key="1">
    <citation type="submission" date="2020-12" db="EMBL/GenBank/DDBJ databases">
        <title>Snuella sp. nov., isolated from sediment in Incheon.</title>
        <authorList>
            <person name="Kim W."/>
        </authorList>
    </citation>
    <scope>NUCLEOTIDE SEQUENCE</scope>
    <source>
        <strain evidence="3">CAU 1569</strain>
    </source>
</reference>
<dbReference type="Gene3D" id="2.60.40.10">
    <property type="entry name" value="Immunoglobulins"/>
    <property type="match status" value="1"/>
</dbReference>
<feature type="chain" id="PRO_5035291921" evidence="1">
    <location>
        <begin position="23"/>
        <end position="314"/>
    </location>
</feature>
<comment type="caution">
    <text evidence="3">The sequence shown here is derived from an EMBL/GenBank/DDBJ whole genome shotgun (WGS) entry which is preliminary data.</text>
</comment>
<dbReference type="SMART" id="SM00089">
    <property type="entry name" value="PKD"/>
    <property type="match status" value="1"/>
</dbReference>
<dbReference type="InterPro" id="IPR013783">
    <property type="entry name" value="Ig-like_fold"/>
</dbReference>
<evidence type="ECO:0000256" key="1">
    <source>
        <dbReference type="SAM" id="SignalP"/>
    </source>
</evidence>
<dbReference type="CDD" id="cd00146">
    <property type="entry name" value="PKD"/>
    <property type="match status" value="1"/>
</dbReference>
<dbReference type="PROSITE" id="PS51257">
    <property type="entry name" value="PROKAR_LIPOPROTEIN"/>
    <property type="match status" value="1"/>
</dbReference>
<feature type="signal peptide" evidence="1">
    <location>
        <begin position="1"/>
        <end position="22"/>
    </location>
</feature>
<sequence length="314" mass="33594">MKTIKFKLGVILLLALIFGCQDDEGIVGDIVAPSNVNMNAEIVGMDANNPNGDGSGLVNFTTSSDGAITYRYDFGDNTDVVVAPSGNITHQFSLTGLNTYTVTVMASGIGGITTTTSMNIDVFSSFEDQEAKDFLTGGAGNSKKWYWAADKPGNIGLGPNDVQPGGEHTWSQWFTSNAWHSDKLCMYDAEFVFTQSADGKVTFEQLTDIAYTPGDFAASIGVAGDTCHGTDVAPTLDGVKNVSFSPSNSNATVDGEYRGTTINFSDGGFMCWYVGISSIEIYEITDSTLSVRMLDASNPALAWYCKYQTDNPND</sequence>
<accession>A0A8J7LYI8</accession>